<dbReference type="Proteomes" id="UP000014463">
    <property type="component" value="Unassembled WGS sequence"/>
</dbReference>
<reference evidence="1 2" key="1">
    <citation type="journal article" date="2013" name="Genome Announc.">
        <title>Draft genome sequence of the moderately halophilic gammaproteobacterium Halomonas anticariensis FP35.</title>
        <authorList>
            <person name="Tahrioui A."/>
            <person name="Quesada E."/>
            <person name="Llamas I."/>
        </authorList>
    </citation>
    <scope>NUCLEOTIDE SEQUENCE [LARGE SCALE GENOMIC DNA]</scope>
    <source>
        <strain evidence="2">DSM 16096 / CECT 5854 / LMG 22089 / FP35</strain>
    </source>
</reference>
<organism evidence="1 2">
    <name type="scientific">Litchfieldella anticariensis (strain DSM 16096 / CECT 5854 / CIP 108499 / LMG 22089 / FP35)</name>
    <name type="common">Halomonas anticariensis</name>
    <dbReference type="NCBI Taxonomy" id="1121939"/>
    <lineage>
        <taxon>Bacteria</taxon>
        <taxon>Pseudomonadati</taxon>
        <taxon>Pseudomonadota</taxon>
        <taxon>Gammaproteobacteria</taxon>
        <taxon>Oceanospirillales</taxon>
        <taxon>Halomonadaceae</taxon>
        <taxon>Litchfieldella</taxon>
    </lineage>
</organism>
<proteinExistence type="predicted"/>
<protein>
    <submittedName>
        <fullName evidence="1">Uncharacterized protein</fullName>
    </submittedName>
</protein>
<accession>S2KGG8</accession>
<dbReference type="AlphaFoldDB" id="S2KGG8"/>
<gene>
    <name evidence="1" type="ORF">L861_11680</name>
</gene>
<keyword evidence="2" id="KW-1185">Reference proteome</keyword>
<sequence length="40" mass="4411">MESPNIMEIRHKCLISLYLQGVAGLRLGLATELPFTNALP</sequence>
<name>S2KGG8_LITA3</name>
<dbReference type="EMBL" id="ASTJ01000036">
    <property type="protein sequence ID" value="EPC01227.1"/>
    <property type="molecule type" value="Genomic_DNA"/>
</dbReference>
<comment type="caution">
    <text evidence="1">The sequence shown here is derived from an EMBL/GenBank/DDBJ whole genome shotgun (WGS) entry which is preliminary data.</text>
</comment>
<evidence type="ECO:0000313" key="2">
    <source>
        <dbReference type="Proteomes" id="UP000014463"/>
    </source>
</evidence>
<evidence type="ECO:0000313" key="1">
    <source>
        <dbReference type="EMBL" id="EPC01227.1"/>
    </source>
</evidence>